<dbReference type="AlphaFoldDB" id="A0AA40SL58"/>
<name>A0AA40SL58_9ACTN</name>
<reference evidence="1 2" key="1">
    <citation type="submission" date="2020-08" db="EMBL/GenBank/DDBJ databases">
        <title>Genomic Encyclopedia of Type Strains, Phase III (KMG-III): the genomes of soil and plant-associated and newly described type strains.</title>
        <authorList>
            <person name="Whitman W."/>
        </authorList>
    </citation>
    <scope>NUCLEOTIDE SEQUENCE [LARGE SCALE GENOMIC DNA]</scope>
    <source>
        <strain evidence="1 2">CECT 3271</strain>
    </source>
</reference>
<accession>A0AA40SL58</accession>
<evidence type="ECO:0000313" key="2">
    <source>
        <dbReference type="Proteomes" id="UP000530412"/>
    </source>
</evidence>
<evidence type="ECO:0000313" key="1">
    <source>
        <dbReference type="EMBL" id="MBA8948280.1"/>
    </source>
</evidence>
<dbReference type="EMBL" id="JACJIE010000031">
    <property type="protein sequence ID" value="MBA8948280.1"/>
    <property type="molecule type" value="Genomic_DNA"/>
</dbReference>
<comment type="caution">
    <text evidence="1">The sequence shown here is derived from an EMBL/GenBank/DDBJ whole genome shotgun (WGS) entry which is preliminary data.</text>
</comment>
<protein>
    <submittedName>
        <fullName evidence="1">Uncharacterized protein</fullName>
    </submittedName>
</protein>
<gene>
    <name evidence="1" type="ORF">FHS33_006753</name>
</gene>
<sequence>MASLRGVNAAHLVLADVDLSECLFIGTVHLA</sequence>
<dbReference type="Proteomes" id="UP000530412">
    <property type="component" value="Unassembled WGS sequence"/>
</dbReference>
<organism evidence="1 2">
    <name type="scientific">Streptomyces calvus</name>
    <dbReference type="NCBI Taxonomy" id="67282"/>
    <lineage>
        <taxon>Bacteria</taxon>
        <taxon>Bacillati</taxon>
        <taxon>Actinomycetota</taxon>
        <taxon>Actinomycetes</taxon>
        <taxon>Kitasatosporales</taxon>
        <taxon>Streptomycetaceae</taxon>
        <taxon>Streptomyces</taxon>
    </lineage>
</organism>
<proteinExistence type="predicted"/>